<keyword evidence="2" id="KW-0488">Methylation</keyword>
<dbReference type="Pfam" id="PF07963">
    <property type="entry name" value="N_methyl"/>
    <property type="match status" value="1"/>
</dbReference>
<dbReference type="PROSITE" id="PS00409">
    <property type="entry name" value="PROKAR_NTER_METHYL"/>
    <property type="match status" value="1"/>
</dbReference>
<reference evidence="5 6" key="1">
    <citation type="submission" date="2019-06" db="EMBL/GenBank/DDBJ databases">
        <title>Metagenome assembled Genome of Spiribacter salinus SL48-SHIP from the microbial mat of Salt Lake 48 (Novosibirsk region, Russia).</title>
        <authorList>
            <person name="Shipova A."/>
            <person name="Rozanov A.S."/>
            <person name="Bryanskaya A.V."/>
            <person name="Peltek S.E."/>
        </authorList>
    </citation>
    <scope>NUCLEOTIDE SEQUENCE [LARGE SCALE GENOMIC DNA]</scope>
    <source>
        <strain evidence="5">SL48-SHIP-2</strain>
    </source>
</reference>
<dbReference type="Proteomes" id="UP000315400">
    <property type="component" value="Unassembled WGS sequence"/>
</dbReference>
<keyword evidence="3" id="KW-0281">Fimbrium</keyword>
<comment type="caution">
    <text evidence="5">The sequence shown here is derived from an EMBL/GenBank/DDBJ whole genome shotgun (WGS) entry which is preliminary data.</text>
</comment>
<accession>A0A540VIZ7</accession>
<keyword evidence="4" id="KW-1133">Transmembrane helix</keyword>
<dbReference type="InterPro" id="IPR001082">
    <property type="entry name" value="Pilin"/>
</dbReference>
<dbReference type="GO" id="GO:0043107">
    <property type="term" value="P:type IV pilus-dependent motility"/>
    <property type="evidence" value="ECO:0007669"/>
    <property type="project" value="TreeGrafter"/>
</dbReference>
<dbReference type="InterPro" id="IPR045584">
    <property type="entry name" value="Pilin-like"/>
</dbReference>
<dbReference type="GO" id="GO:0044096">
    <property type="term" value="C:type IV pilus"/>
    <property type="evidence" value="ECO:0007669"/>
    <property type="project" value="TreeGrafter"/>
</dbReference>
<dbReference type="NCBIfam" id="TIGR02532">
    <property type="entry name" value="IV_pilin_GFxxxE"/>
    <property type="match status" value="1"/>
</dbReference>
<sequence length="143" mass="14930">MRKQSGFTLIELMIVVAILAILMAIAIPAYQDYTIRSQVSEGMNLAGGVRTAVAEYWVDKGSFPTDNTEAGVAASGDITGEYVTDVAVGSGGTITVEFGNEANSAISGNTLELDPSATTSGGSISWQCDGGDVDPKYRPARCR</sequence>
<evidence type="ECO:0000256" key="3">
    <source>
        <dbReference type="RuleBase" id="RU000389"/>
    </source>
</evidence>
<dbReference type="InterPro" id="IPR012902">
    <property type="entry name" value="N_methyl_site"/>
</dbReference>
<evidence type="ECO:0000256" key="4">
    <source>
        <dbReference type="SAM" id="Phobius"/>
    </source>
</evidence>
<dbReference type="Gene3D" id="3.30.700.10">
    <property type="entry name" value="Glycoprotein, Type 4 Pilin"/>
    <property type="match status" value="1"/>
</dbReference>
<dbReference type="PANTHER" id="PTHR30093">
    <property type="entry name" value="GENERAL SECRETION PATHWAY PROTEIN G"/>
    <property type="match status" value="1"/>
</dbReference>
<comment type="similarity">
    <text evidence="1 3">Belongs to the N-Me-Phe pilin family.</text>
</comment>
<evidence type="ECO:0000256" key="2">
    <source>
        <dbReference type="ARBA" id="ARBA00022481"/>
    </source>
</evidence>
<evidence type="ECO:0000313" key="5">
    <source>
        <dbReference type="EMBL" id="TQE96691.1"/>
    </source>
</evidence>
<dbReference type="PANTHER" id="PTHR30093:SF34">
    <property type="entry name" value="PREPILIN PEPTIDASE-DEPENDENT PROTEIN D"/>
    <property type="match status" value="1"/>
</dbReference>
<feature type="transmembrane region" description="Helical" evidence="4">
    <location>
        <begin position="12"/>
        <end position="30"/>
    </location>
</feature>
<evidence type="ECO:0000313" key="6">
    <source>
        <dbReference type="Proteomes" id="UP000315400"/>
    </source>
</evidence>
<evidence type="ECO:0000256" key="1">
    <source>
        <dbReference type="ARBA" id="ARBA00005233"/>
    </source>
</evidence>
<keyword evidence="4" id="KW-0812">Transmembrane</keyword>
<dbReference type="Pfam" id="PF00114">
    <property type="entry name" value="Pilin"/>
    <property type="match status" value="1"/>
</dbReference>
<dbReference type="AlphaFoldDB" id="A0A540VIZ7"/>
<dbReference type="EMBL" id="VIFK01000336">
    <property type="protein sequence ID" value="TQE96691.1"/>
    <property type="molecule type" value="Genomic_DNA"/>
</dbReference>
<dbReference type="SUPFAM" id="SSF54523">
    <property type="entry name" value="Pili subunits"/>
    <property type="match status" value="1"/>
</dbReference>
<dbReference type="GO" id="GO:0007155">
    <property type="term" value="P:cell adhesion"/>
    <property type="evidence" value="ECO:0007669"/>
    <property type="project" value="InterPro"/>
</dbReference>
<protein>
    <submittedName>
        <fullName evidence="5">Pilin</fullName>
    </submittedName>
</protein>
<keyword evidence="4" id="KW-0472">Membrane</keyword>
<name>A0A540VIZ7_9GAMM</name>
<gene>
    <name evidence="5" type="ORF">FKY71_16510</name>
</gene>
<organism evidence="5 6">
    <name type="scientific">Spiribacter salinus</name>
    <dbReference type="NCBI Taxonomy" id="1335746"/>
    <lineage>
        <taxon>Bacteria</taxon>
        <taxon>Pseudomonadati</taxon>
        <taxon>Pseudomonadota</taxon>
        <taxon>Gammaproteobacteria</taxon>
        <taxon>Chromatiales</taxon>
        <taxon>Ectothiorhodospiraceae</taxon>
        <taxon>Spiribacter</taxon>
    </lineage>
</organism>
<proteinExistence type="inferred from homology"/>